<name>A0A0F9EHU6_9ZZZZ</name>
<reference evidence="1" key="1">
    <citation type="journal article" date="2015" name="Nature">
        <title>Complex archaea that bridge the gap between prokaryotes and eukaryotes.</title>
        <authorList>
            <person name="Spang A."/>
            <person name="Saw J.H."/>
            <person name="Jorgensen S.L."/>
            <person name="Zaremba-Niedzwiedzka K."/>
            <person name="Martijn J."/>
            <person name="Lind A.E."/>
            <person name="van Eijk R."/>
            <person name="Schleper C."/>
            <person name="Guy L."/>
            <person name="Ettema T.J."/>
        </authorList>
    </citation>
    <scope>NUCLEOTIDE SEQUENCE</scope>
</reference>
<sequence length="148" mass="16701">MAMDQTAGTMYWEQDQCPECGMPPAGTIDTCPGLALLKPEETGGFSYAGITDYETEEQRTQRDEDGRDSLMCENRHVWYSLRLLAPRDVPRVVIEVRKGAVTKVTGDVPIEVRILDFDTEEHRPVFMPLTLDPTYVVEVGSEESEDKE</sequence>
<proteinExistence type="predicted"/>
<dbReference type="AlphaFoldDB" id="A0A0F9EHU6"/>
<gene>
    <name evidence="1" type="ORF">LCGC14_2072550</name>
</gene>
<accession>A0A0F9EHU6</accession>
<comment type="caution">
    <text evidence="1">The sequence shown here is derived from an EMBL/GenBank/DDBJ whole genome shotgun (WGS) entry which is preliminary data.</text>
</comment>
<dbReference type="EMBL" id="LAZR01024889">
    <property type="protein sequence ID" value="KKL73673.1"/>
    <property type="molecule type" value="Genomic_DNA"/>
</dbReference>
<evidence type="ECO:0000313" key="1">
    <source>
        <dbReference type="EMBL" id="KKL73673.1"/>
    </source>
</evidence>
<organism evidence="1">
    <name type="scientific">marine sediment metagenome</name>
    <dbReference type="NCBI Taxonomy" id="412755"/>
    <lineage>
        <taxon>unclassified sequences</taxon>
        <taxon>metagenomes</taxon>
        <taxon>ecological metagenomes</taxon>
    </lineage>
</organism>
<protein>
    <submittedName>
        <fullName evidence="1">Uncharacterized protein</fullName>
    </submittedName>
</protein>